<gene>
    <name evidence="2" type="ORF">Q8F55_005042</name>
</gene>
<organism evidence="2 3">
    <name type="scientific">Vanrija albida</name>
    <dbReference type="NCBI Taxonomy" id="181172"/>
    <lineage>
        <taxon>Eukaryota</taxon>
        <taxon>Fungi</taxon>
        <taxon>Dikarya</taxon>
        <taxon>Basidiomycota</taxon>
        <taxon>Agaricomycotina</taxon>
        <taxon>Tremellomycetes</taxon>
        <taxon>Trichosporonales</taxon>
        <taxon>Trichosporonaceae</taxon>
        <taxon>Vanrija</taxon>
    </lineage>
</organism>
<evidence type="ECO:0000313" key="3">
    <source>
        <dbReference type="Proteomes" id="UP001565368"/>
    </source>
</evidence>
<feature type="compositionally biased region" description="Low complexity" evidence="1">
    <location>
        <begin position="1149"/>
        <end position="1163"/>
    </location>
</feature>
<keyword evidence="3" id="KW-1185">Reference proteome</keyword>
<feature type="region of interest" description="Disordered" evidence="1">
    <location>
        <begin position="1149"/>
        <end position="1169"/>
    </location>
</feature>
<reference evidence="2 3" key="1">
    <citation type="submission" date="2023-08" db="EMBL/GenBank/DDBJ databases">
        <title>Annotated Genome Sequence of Vanrija albida AlHP1.</title>
        <authorList>
            <person name="Herzog R."/>
        </authorList>
    </citation>
    <scope>NUCLEOTIDE SEQUENCE [LARGE SCALE GENOMIC DNA]</scope>
    <source>
        <strain evidence="2 3">AlHP1</strain>
    </source>
</reference>
<evidence type="ECO:0000313" key="2">
    <source>
        <dbReference type="EMBL" id="KAL1408236.1"/>
    </source>
</evidence>
<dbReference type="GeneID" id="95986085"/>
<dbReference type="Proteomes" id="UP001565368">
    <property type="component" value="Unassembled WGS sequence"/>
</dbReference>
<evidence type="ECO:0000256" key="1">
    <source>
        <dbReference type="SAM" id="MobiDB-lite"/>
    </source>
</evidence>
<protein>
    <recommendedName>
        <fullName evidence="4">GIY-YIG domain-containing protein</fullName>
    </recommendedName>
</protein>
<dbReference type="RefSeq" id="XP_069208180.1">
    <property type="nucleotide sequence ID" value="XM_069353538.1"/>
</dbReference>
<proteinExistence type="predicted"/>
<feature type="compositionally biased region" description="Acidic residues" evidence="1">
    <location>
        <begin position="88"/>
        <end position="100"/>
    </location>
</feature>
<comment type="caution">
    <text evidence="2">The sequence shown here is derived from an EMBL/GenBank/DDBJ whole genome shotgun (WGS) entry which is preliminary data.</text>
</comment>
<feature type="compositionally biased region" description="Acidic residues" evidence="1">
    <location>
        <begin position="56"/>
        <end position="67"/>
    </location>
</feature>
<evidence type="ECO:0008006" key="4">
    <source>
        <dbReference type="Google" id="ProtNLM"/>
    </source>
</evidence>
<accession>A0ABR3Q0I3</accession>
<sequence length="1550" mass="174213">MADINGTLEGYADRYELGWSVYGRCPSPPTDTPGVVHRSGTGAGHDLDAGQPQMADAEETEDGDDAYSDGDMVVTVPWSRAAVGAAVEEGEEGEADDEYYSNDALFASTPSPSKRRPLPPMPARPADLAPRPKRRRTASSEGGASSRTVKEGVLMRSIELAKAESDAAQQALEARGLEKHGVSGPSTHDVVAGLANDPWHKENVEDANERPVVPIDPDDTDDLNGGATFLALPDEDRLYEDEVAEPGRLRMYAGVFRRDRRELDNMQRKWASGRSFENPDKGRGEDRRKLVTLISSVRTKLCDSVGPSERWKVRMDDEVEGPALVDTFVDSLTSGGVAALLPAADQSREDPLPAYPSIESMASGLVSTADCPWWVVCLLILVPDDPNLPALKYVGTATSAAGKYTGGQARLKNHIQGFKRVNGSPLYLYRQCRKGLVKYRLVMVELCRFASFNFRVATKEEITDFRESVYFCETVGMIMFDTLRHPGLPRFFAEPAFPIDACNQAFPIGTLQHYDFKVPPPPVYNVAGSDRLFTLDELVTGMLLHVGPPYRLFIEEVSFYLCRIVPTFAAEHAGLMRPRCLRAENVKVRPWESLSSGLLELRAPATVNAAMYDELSAQLQTPGEPPELDLNHRHAYIVDALVASCWPGVSTTVLKMAIERRQGVRLCTSEILAALRRREGSGFRAITPDVNNPRRRLWGLGSGWEASSVTAMERRVLETGDPRVLHDLIFEVFEDIAARTGATLLSTSELNQRFRELMPGRDGLWKKFATAPRRTRGASRSWAPTHHVLKFPLDELITGILFLMGPPYSAFNGEVTFYLRRLVPKFARLSRIRGDSPRLLRREGYGFRAVPPEEFHTRGRLWALSGGWEPESFTSMEKRILFTGGWRVPQHLVIEVFEDIAERTGATVLSTSELNQRLRELLPDGCDTMWAKFANRPWTDWPRFEVVGSHHGLKQTFVRLHPDENWADRRSPLTAGVCPNRPIKTLMAEAIAASWGRRLSFNALQGAMLRRDTYYLFKEQPVLQPRVFPQLFCPVGNTRQNSTCIWRLVADKPAAAAEHDGTSQSWKETLGNPQEMEELAQFAAEGLTHGTRDLVLRAAGLEPGHPHRQYPSVGSYRKLSDSSKSQHWVVYLILIVGEVTCAYVGSATSTTGSKTGGASRAASHIGAMESQTGKGKQFVARQWEQDKSAKVYMLELWRLPGFDFRHATEGDIRRMRRRVHAVESALAEGFGCHRYQGHRTTLFDQPSYPFVPANIAEPMGSEVDYVRRLFVIEGIDEKLSLSDLAVALLKRSGASEEYTLTSHDLQDYVRHVVPELSFKHVSINWRKFYHRRGIVICDDHRFKGYTGFVLRLTAPDKVDPALYESICSIFRAPAPPTVSTLGKTQRTLILDTLLRAMRDSMSTPVIKGAILRRNHRHFPGKILWSRWKGKVSQKQCDDEDRDKWWNKGRWALMDGWEEAITTSSVEKRALRLGADAPPDEEIVVRIFEEMRTQTGRTVISSTEVKQRMRELYPGKFDKDGAHLRWHKWKRFEVVREHNHQSLVKMHQTME</sequence>
<name>A0ABR3Q0I3_9TREE</name>
<feature type="region of interest" description="Disordered" evidence="1">
    <location>
        <begin position="28"/>
        <end position="67"/>
    </location>
</feature>
<dbReference type="EMBL" id="JBBXJM010000004">
    <property type="protein sequence ID" value="KAL1408236.1"/>
    <property type="molecule type" value="Genomic_DNA"/>
</dbReference>
<feature type="region of interest" description="Disordered" evidence="1">
    <location>
        <begin position="85"/>
        <end position="150"/>
    </location>
</feature>